<dbReference type="InterPro" id="IPR003191">
    <property type="entry name" value="Guanylate-bd/ATL_C"/>
</dbReference>
<feature type="coiled-coil region" evidence="1">
    <location>
        <begin position="6"/>
        <end position="67"/>
    </location>
</feature>
<dbReference type="GeneID" id="107116443"/>
<keyword evidence="1" id="KW-0175">Coiled coil</keyword>
<feature type="region of interest" description="Disordered" evidence="2">
    <location>
        <begin position="103"/>
        <end position="123"/>
    </location>
</feature>
<evidence type="ECO:0000259" key="3">
    <source>
        <dbReference type="Pfam" id="PF02841"/>
    </source>
</evidence>
<keyword evidence="4" id="KW-1185">Reference proteome</keyword>
<dbReference type="Gene3D" id="1.20.1000.10">
    <property type="entry name" value="Guanylate-binding protein, C-terminal domain"/>
    <property type="match status" value="1"/>
</dbReference>
<dbReference type="RefSeq" id="XP_015273820.1">
    <property type="nucleotide sequence ID" value="XM_015418334.1"/>
</dbReference>
<evidence type="ECO:0000256" key="2">
    <source>
        <dbReference type="SAM" id="MobiDB-lite"/>
    </source>
</evidence>
<dbReference type="Pfam" id="PF02841">
    <property type="entry name" value="GBP_C"/>
    <property type="match status" value="1"/>
</dbReference>
<dbReference type="InterPro" id="IPR036543">
    <property type="entry name" value="Guanylate-bd_C_sf"/>
</dbReference>
<gene>
    <name evidence="5" type="primary">LOC107116443</name>
</gene>
<dbReference type="SUPFAM" id="SSF48340">
    <property type="entry name" value="Interferon-induced guanylate-binding protein 1 (GBP1), C-terminal domain"/>
    <property type="match status" value="1"/>
</dbReference>
<evidence type="ECO:0000256" key="1">
    <source>
        <dbReference type="SAM" id="Coils"/>
    </source>
</evidence>
<name>A0ABM1KJD3_GEKJA</name>
<proteinExistence type="predicted"/>
<sequence length="123" mass="13863">MVEDQKRTHEEQLQLLQEKVEREKEALREETERMVQHKLKEQEQLLKEGFAQKASEMQNEIQRLQAEGRPSDLSVAMSALENIPSVLSLLGQGIQCYAFSRVAGASTGPNQPSKSKAPKSSKK</sequence>
<evidence type="ECO:0000313" key="4">
    <source>
        <dbReference type="Proteomes" id="UP000694871"/>
    </source>
</evidence>
<accession>A0ABM1KJD3</accession>
<reference evidence="5" key="1">
    <citation type="submission" date="2025-08" db="UniProtKB">
        <authorList>
            <consortium name="RefSeq"/>
        </authorList>
    </citation>
    <scope>IDENTIFICATION</scope>
</reference>
<evidence type="ECO:0000313" key="5">
    <source>
        <dbReference type="RefSeq" id="XP_015273820.1"/>
    </source>
</evidence>
<protein>
    <submittedName>
        <fullName evidence="5">Guanylate-binding protein 4-like</fullName>
    </submittedName>
</protein>
<organism evidence="4 5">
    <name type="scientific">Gekko japonicus</name>
    <name type="common">Schlegel's Japanese gecko</name>
    <dbReference type="NCBI Taxonomy" id="146911"/>
    <lineage>
        <taxon>Eukaryota</taxon>
        <taxon>Metazoa</taxon>
        <taxon>Chordata</taxon>
        <taxon>Craniata</taxon>
        <taxon>Vertebrata</taxon>
        <taxon>Euteleostomi</taxon>
        <taxon>Lepidosauria</taxon>
        <taxon>Squamata</taxon>
        <taxon>Bifurcata</taxon>
        <taxon>Gekkota</taxon>
        <taxon>Gekkonidae</taxon>
        <taxon>Gekkoninae</taxon>
        <taxon>Gekko</taxon>
    </lineage>
</organism>
<feature type="domain" description="Guanylate-binding protein/Atlastin C-terminal" evidence="3">
    <location>
        <begin position="1"/>
        <end position="65"/>
    </location>
</feature>
<dbReference type="Proteomes" id="UP000694871">
    <property type="component" value="Unplaced"/>
</dbReference>